<reference evidence="1 2" key="1">
    <citation type="journal article" date="2021" name="BMC Genomics">
        <title>Datura genome reveals duplications of psychoactive alkaloid biosynthetic genes and high mutation rate following tissue culture.</title>
        <authorList>
            <person name="Rajewski A."/>
            <person name="Carter-House D."/>
            <person name="Stajich J."/>
            <person name="Litt A."/>
        </authorList>
    </citation>
    <scope>NUCLEOTIDE SEQUENCE [LARGE SCALE GENOMIC DNA]</scope>
    <source>
        <strain evidence="1">AR-01</strain>
    </source>
</reference>
<proteinExistence type="predicted"/>
<dbReference type="PANTHER" id="PTHR35282">
    <property type="entry name" value="F5D14.24 PROTEIN"/>
    <property type="match status" value="1"/>
</dbReference>
<comment type="caution">
    <text evidence="1">The sequence shown here is derived from an EMBL/GenBank/DDBJ whole genome shotgun (WGS) entry which is preliminary data.</text>
</comment>
<gene>
    <name evidence="1" type="ORF">HAX54_028515</name>
</gene>
<dbReference type="InterPro" id="IPR049198">
    <property type="entry name" value="DUF6865"/>
</dbReference>
<evidence type="ECO:0000313" key="2">
    <source>
        <dbReference type="Proteomes" id="UP000823775"/>
    </source>
</evidence>
<protein>
    <submittedName>
        <fullName evidence="1">Uncharacterized protein</fullName>
    </submittedName>
</protein>
<keyword evidence="2" id="KW-1185">Reference proteome</keyword>
<sequence>MSWSCFGAIFKNQETDKDSHYMDKKESGKEISEEVTRESLIAISYCEPEKDLSIESAPENSNDENVVKSVNVDTDDKYRSELISISYAESPDTEVQPVSPGEFIKG</sequence>
<accession>A0ABS8V6I9</accession>
<dbReference type="PANTHER" id="PTHR35282:SF2">
    <property type="entry name" value="F5D14.24 PROTEIN"/>
    <property type="match status" value="1"/>
</dbReference>
<dbReference type="EMBL" id="JACEIK010003501">
    <property type="protein sequence ID" value="MCD9641956.1"/>
    <property type="molecule type" value="Genomic_DNA"/>
</dbReference>
<dbReference type="Pfam" id="PF21737">
    <property type="entry name" value="DUF6865"/>
    <property type="match status" value="1"/>
</dbReference>
<organism evidence="1 2">
    <name type="scientific">Datura stramonium</name>
    <name type="common">Jimsonweed</name>
    <name type="synonym">Common thornapple</name>
    <dbReference type="NCBI Taxonomy" id="4076"/>
    <lineage>
        <taxon>Eukaryota</taxon>
        <taxon>Viridiplantae</taxon>
        <taxon>Streptophyta</taxon>
        <taxon>Embryophyta</taxon>
        <taxon>Tracheophyta</taxon>
        <taxon>Spermatophyta</taxon>
        <taxon>Magnoliopsida</taxon>
        <taxon>eudicotyledons</taxon>
        <taxon>Gunneridae</taxon>
        <taxon>Pentapetalae</taxon>
        <taxon>asterids</taxon>
        <taxon>lamiids</taxon>
        <taxon>Solanales</taxon>
        <taxon>Solanaceae</taxon>
        <taxon>Solanoideae</taxon>
        <taxon>Datureae</taxon>
        <taxon>Datura</taxon>
    </lineage>
</organism>
<name>A0ABS8V6I9_DATST</name>
<evidence type="ECO:0000313" key="1">
    <source>
        <dbReference type="EMBL" id="MCD9641956.1"/>
    </source>
</evidence>
<dbReference type="Proteomes" id="UP000823775">
    <property type="component" value="Unassembled WGS sequence"/>
</dbReference>